<comment type="caution">
    <text evidence="2">The sequence shown here is derived from an EMBL/GenBank/DDBJ whole genome shotgun (WGS) entry which is preliminary data.</text>
</comment>
<dbReference type="AlphaFoldDB" id="H5U5E4"/>
<name>H5U5E4_9ACTN</name>
<protein>
    <submittedName>
        <fullName evidence="2">Uncharacterized protein</fullName>
    </submittedName>
</protein>
<feature type="region of interest" description="Disordered" evidence="1">
    <location>
        <begin position="25"/>
        <end position="52"/>
    </location>
</feature>
<dbReference type="Proteomes" id="UP000005845">
    <property type="component" value="Unassembled WGS sequence"/>
</dbReference>
<evidence type="ECO:0000256" key="1">
    <source>
        <dbReference type="SAM" id="MobiDB-lite"/>
    </source>
</evidence>
<evidence type="ECO:0000313" key="2">
    <source>
        <dbReference type="EMBL" id="GAB40952.1"/>
    </source>
</evidence>
<evidence type="ECO:0000313" key="3">
    <source>
        <dbReference type="Proteomes" id="UP000005845"/>
    </source>
</evidence>
<dbReference type="EMBL" id="BAFC01000116">
    <property type="protein sequence ID" value="GAB40952.1"/>
    <property type="molecule type" value="Genomic_DNA"/>
</dbReference>
<gene>
    <name evidence="2" type="ORF">GOSPT_118_00280</name>
</gene>
<organism evidence="2 3">
    <name type="scientific">Gordonia sputi NBRC 100414</name>
    <dbReference type="NCBI Taxonomy" id="1089453"/>
    <lineage>
        <taxon>Bacteria</taxon>
        <taxon>Bacillati</taxon>
        <taxon>Actinomycetota</taxon>
        <taxon>Actinomycetes</taxon>
        <taxon>Mycobacteriales</taxon>
        <taxon>Gordoniaceae</taxon>
        <taxon>Gordonia</taxon>
    </lineage>
</organism>
<sequence>MSVGLVSFPQVTALNRLSFTPRTPAPGMVTRVQPERCSRRRSNVPHPVHGRSDTMAACRATNRPHPHRPRPARPLQPSRRLALAASTIALALMASLAAFAPAHASPQRGVDPVHIPTRAAKDFSLLIAYSFGNRIAPGVDATRTVGEPGPVNEALAESAIRTRGNRTIPIYAQTEIARVLHAKFHAAGVVEIPPNRKPDGTLVYLSTDGVAAKVAQLRGPSARVDVAGIIAFSDHQWRAVYTTRANGLDAYAPAGIAMPSTYDPLSGQDWTRSRSAYLPRDYAARLALLPRLLR</sequence>
<dbReference type="eggNOG" id="ENOG5031M5J">
    <property type="taxonomic scope" value="Bacteria"/>
</dbReference>
<keyword evidence="3" id="KW-1185">Reference proteome</keyword>
<accession>H5U5E4</accession>
<reference evidence="2 3" key="1">
    <citation type="submission" date="2012-02" db="EMBL/GenBank/DDBJ databases">
        <title>Whole genome shotgun sequence of Gordonia sputi NBRC 100414.</title>
        <authorList>
            <person name="Yoshida I."/>
            <person name="Hosoyama A."/>
            <person name="Tsuchikane K."/>
            <person name="Katsumata H."/>
            <person name="Yamazaki S."/>
            <person name="Fujita N."/>
        </authorList>
    </citation>
    <scope>NUCLEOTIDE SEQUENCE [LARGE SCALE GENOMIC DNA]</scope>
    <source>
        <strain evidence="2 3">NBRC 100414</strain>
    </source>
</reference>
<proteinExistence type="predicted"/>